<comment type="caution">
    <text evidence="2">The sequence shown here is derived from an EMBL/GenBank/DDBJ whole genome shotgun (WGS) entry which is preliminary data.</text>
</comment>
<dbReference type="PROSITE" id="PS50888">
    <property type="entry name" value="BHLH"/>
    <property type="match status" value="1"/>
</dbReference>
<organism evidence="2 3">
    <name type="scientific">Ancylostoma caninum</name>
    <name type="common">Dog hookworm</name>
    <dbReference type="NCBI Taxonomy" id="29170"/>
    <lineage>
        <taxon>Eukaryota</taxon>
        <taxon>Metazoa</taxon>
        <taxon>Ecdysozoa</taxon>
        <taxon>Nematoda</taxon>
        <taxon>Chromadorea</taxon>
        <taxon>Rhabditida</taxon>
        <taxon>Rhabditina</taxon>
        <taxon>Rhabditomorpha</taxon>
        <taxon>Strongyloidea</taxon>
        <taxon>Ancylostomatidae</taxon>
        <taxon>Ancylostomatinae</taxon>
        <taxon>Ancylostoma</taxon>
    </lineage>
</organism>
<dbReference type="GO" id="GO:0046983">
    <property type="term" value="F:protein dimerization activity"/>
    <property type="evidence" value="ECO:0007669"/>
    <property type="project" value="InterPro"/>
</dbReference>
<dbReference type="Proteomes" id="UP000252519">
    <property type="component" value="Unassembled WGS sequence"/>
</dbReference>
<dbReference type="AlphaFoldDB" id="A0A368H336"/>
<dbReference type="InterPro" id="IPR050283">
    <property type="entry name" value="E-box_TF_Regulators"/>
</dbReference>
<reference evidence="2 3" key="1">
    <citation type="submission" date="2014-10" db="EMBL/GenBank/DDBJ databases">
        <title>Draft genome of the hookworm Ancylostoma caninum.</title>
        <authorList>
            <person name="Mitreva M."/>
        </authorList>
    </citation>
    <scope>NUCLEOTIDE SEQUENCE [LARGE SCALE GENOMIC DNA]</scope>
    <source>
        <strain evidence="2 3">Baltimore</strain>
    </source>
</reference>
<dbReference type="SMART" id="SM00353">
    <property type="entry name" value="HLH"/>
    <property type="match status" value="1"/>
</dbReference>
<keyword evidence="2" id="KW-0238">DNA-binding</keyword>
<protein>
    <submittedName>
        <fullName evidence="2">Helix-loop-helix DNA-binding domain protein</fullName>
    </submittedName>
</protein>
<dbReference type="PANTHER" id="PTHR23349">
    <property type="entry name" value="BASIC HELIX-LOOP-HELIX TRANSCRIPTION FACTOR, TWIST"/>
    <property type="match status" value="1"/>
</dbReference>
<dbReference type="GO" id="GO:0000977">
    <property type="term" value="F:RNA polymerase II transcription regulatory region sequence-specific DNA binding"/>
    <property type="evidence" value="ECO:0007669"/>
    <property type="project" value="TreeGrafter"/>
</dbReference>
<evidence type="ECO:0000313" key="3">
    <source>
        <dbReference type="Proteomes" id="UP000252519"/>
    </source>
</evidence>
<dbReference type="InterPro" id="IPR011598">
    <property type="entry name" value="bHLH_dom"/>
</dbReference>
<dbReference type="EMBL" id="JOJR01000017">
    <property type="protein sequence ID" value="RCN51012.1"/>
    <property type="molecule type" value="Genomic_DNA"/>
</dbReference>
<dbReference type="GO" id="GO:0032502">
    <property type="term" value="P:developmental process"/>
    <property type="evidence" value="ECO:0007669"/>
    <property type="project" value="TreeGrafter"/>
</dbReference>
<keyword evidence="3" id="KW-1185">Reference proteome</keyword>
<evidence type="ECO:0000259" key="1">
    <source>
        <dbReference type="PROSITE" id="PS50888"/>
    </source>
</evidence>
<dbReference type="GO" id="GO:0000981">
    <property type="term" value="F:DNA-binding transcription factor activity, RNA polymerase II-specific"/>
    <property type="evidence" value="ECO:0007669"/>
    <property type="project" value="TreeGrafter"/>
</dbReference>
<feature type="domain" description="BHLH" evidence="1">
    <location>
        <begin position="81"/>
        <end position="133"/>
    </location>
</feature>
<dbReference type="STRING" id="29170.A0A368H336"/>
<name>A0A368H336_ANCCA</name>
<dbReference type="SUPFAM" id="SSF47459">
    <property type="entry name" value="HLH, helix-loop-helix DNA-binding domain"/>
    <property type="match status" value="1"/>
</dbReference>
<dbReference type="PANTHER" id="PTHR23349:SF97">
    <property type="entry name" value="BHLH DOMAIN-CONTAINING PROTEIN"/>
    <property type="match status" value="1"/>
</dbReference>
<sequence length="187" mass="21684">MIVVVLAIIRSDAFGYERMPNTRLSSISAAVIATHGYAAAAYGRCIFYIIPRPFTFLKWHTFCEQNVVTTDGFYDFVEEEGDRRAANVRERKRMCSINVAFIELRNYIPTFPFEKRLSKIDTLNLAIAYINMLEDVLRSPMDPHRYIRRCVAMSRSSHPNAPSWSTSDLIARLSWIKWRRLGIEPIE</sequence>
<evidence type="ECO:0000313" key="2">
    <source>
        <dbReference type="EMBL" id="RCN51012.1"/>
    </source>
</evidence>
<accession>A0A368H336</accession>
<gene>
    <name evidence="2" type="ORF">ANCCAN_02799</name>
</gene>
<proteinExistence type="predicted"/>
<dbReference type="Gene3D" id="4.10.280.10">
    <property type="entry name" value="Helix-loop-helix DNA-binding domain"/>
    <property type="match status" value="1"/>
</dbReference>
<dbReference type="Pfam" id="PF00010">
    <property type="entry name" value="HLH"/>
    <property type="match status" value="1"/>
</dbReference>
<dbReference type="OrthoDB" id="6125763at2759"/>
<dbReference type="InterPro" id="IPR036638">
    <property type="entry name" value="HLH_DNA-bd_sf"/>
</dbReference>